<evidence type="ECO:0000259" key="1">
    <source>
        <dbReference type="Pfam" id="PF03551"/>
    </source>
</evidence>
<dbReference type="AlphaFoldDB" id="A0A1M6IVQ6"/>
<proteinExistence type="predicted"/>
<name>A0A1M6IVQ6_9CLOT</name>
<feature type="domain" description="Transcription regulator PadR N-terminal" evidence="1">
    <location>
        <begin position="18"/>
        <end position="93"/>
    </location>
</feature>
<dbReference type="STRING" id="1121302.SAMN02745163_01833"/>
<keyword evidence="3" id="KW-1185">Reference proteome</keyword>
<dbReference type="Proteomes" id="UP000184310">
    <property type="component" value="Unassembled WGS sequence"/>
</dbReference>
<dbReference type="Pfam" id="PF03551">
    <property type="entry name" value="PadR"/>
    <property type="match status" value="1"/>
</dbReference>
<dbReference type="InterPro" id="IPR036388">
    <property type="entry name" value="WH-like_DNA-bd_sf"/>
</dbReference>
<protein>
    <submittedName>
        <fullName evidence="2">PadR family transcriptional regulator, regulatory protein PadR</fullName>
    </submittedName>
</protein>
<dbReference type="Gene3D" id="1.10.10.10">
    <property type="entry name" value="Winged helix-like DNA-binding domain superfamily/Winged helix DNA-binding domain"/>
    <property type="match status" value="1"/>
</dbReference>
<accession>A0A1M6IVQ6</accession>
<dbReference type="InterPro" id="IPR036390">
    <property type="entry name" value="WH_DNA-bd_sf"/>
</dbReference>
<organism evidence="2 3">
    <name type="scientific">Clostridium cavendishii DSM 21758</name>
    <dbReference type="NCBI Taxonomy" id="1121302"/>
    <lineage>
        <taxon>Bacteria</taxon>
        <taxon>Bacillati</taxon>
        <taxon>Bacillota</taxon>
        <taxon>Clostridia</taxon>
        <taxon>Eubacteriales</taxon>
        <taxon>Clostridiaceae</taxon>
        <taxon>Clostridium</taxon>
    </lineage>
</organism>
<dbReference type="InterPro" id="IPR005149">
    <property type="entry name" value="Tscrpt_reg_PadR_N"/>
</dbReference>
<dbReference type="EMBL" id="FQZB01000008">
    <property type="protein sequence ID" value="SHJ38533.1"/>
    <property type="molecule type" value="Genomic_DNA"/>
</dbReference>
<dbReference type="SUPFAM" id="SSF46785">
    <property type="entry name" value="Winged helix' DNA-binding domain"/>
    <property type="match status" value="1"/>
</dbReference>
<evidence type="ECO:0000313" key="3">
    <source>
        <dbReference type="Proteomes" id="UP000184310"/>
    </source>
</evidence>
<sequence length="112" mass="13271">MLPDLDNQLKKGILSIIVLKLIAERDMYGYEIIQLLDKNSDGYYKLKEGTLYPILYRLEDNELIESYRVISAEERKIPRKYYKITLKGRESLKHQIALWKLFDSTTNKILCI</sequence>
<reference evidence="2 3" key="1">
    <citation type="submission" date="2016-11" db="EMBL/GenBank/DDBJ databases">
        <authorList>
            <person name="Jaros S."/>
            <person name="Januszkiewicz K."/>
            <person name="Wedrychowicz H."/>
        </authorList>
    </citation>
    <scope>NUCLEOTIDE SEQUENCE [LARGE SCALE GENOMIC DNA]</scope>
    <source>
        <strain evidence="2 3">DSM 21758</strain>
    </source>
</reference>
<dbReference type="PANTHER" id="PTHR43252:SF7">
    <property type="entry name" value="TRANSCRIPTIONAL REGULATOR YQJI"/>
    <property type="match status" value="1"/>
</dbReference>
<gene>
    <name evidence="2" type="ORF">SAMN02745163_01833</name>
</gene>
<evidence type="ECO:0000313" key="2">
    <source>
        <dbReference type="EMBL" id="SHJ38533.1"/>
    </source>
</evidence>
<dbReference type="PANTHER" id="PTHR43252">
    <property type="entry name" value="TRANSCRIPTIONAL REGULATOR YQJI"/>
    <property type="match status" value="1"/>
</dbReference>